<dbReference type="PANTHER" id="PTHR10775:SF179">
    <property type="entry name" value="TRANSPOSON, EN_SPM-LIKE, TRANSPOSASE-ASSOCIATED DOMAIN PROTEIN"/>
    <property type="match status" value="1"/>
</dbReference>
<gene>
    <name evidence="1" type="ORF">Tci_655937</name>
</gene>
<name>A0A699KA00_TANCI</name>
<accession>A0A699KA00</accession>
<reference evidence="1" key="1">
    <citation type="journal article" date="2019" name="Sci. Rep.">
        <title>Draft genome of Tanacetum cinerariifolium, the natural source of mosquito coil.</title>
        <authorList>
            <person name="Yamashiro T."/>
            <person name="Shiraishi A."/>
            <person name="Satake H."/>
            <person name="Nakayama K."/>
        </authorList>
    </citation>
    <scope>NUCLEOTIDE SEQUENCE</scope>
</reference>
<dbReference type="InterPro" id="IPR004242">
    <property type="entry name" value="Transposase_21"/>
</dbReference>
<sequence>MWYFPIIPRLQRLFKIQSISKDLRWHATHRITDGVLRHPVDSQAWRIIDEKFPKIAKDPRNLRLRISADGVDVNTRNRHHNTEVDTYDVSIKDNFNLRIVVLWTINDYPALEKNVVESIVETLLHVPGKAKDGVNARFDLAELGVKPKLFAMQKEDETTLPLSEGCIAEETIVKETIEFFSEYNKSIETIGIPLDKHETDENEEEKPLSVSKSSEVSLKLFQKACLYVIHNTDEISSYI</sequence>
<feature type="non-terminal residue" evidence="1">
    <location>
        <position position="239"/>
    </location>
</feature>
<dbReference type="Pfam" id="PF02992">
    <property type="entry name" value="Transposase_21"/>
    <property type="match status" value="1"/>
</dbReference>
<dbReference type="PANTHER" id="PTHR10775">
    <property type="entry name" value="OS08G0208400 PROTEIN"/>
    <property type="match status" value="1"/>
</dbReference>
<organism evidence="1">
    <name type="scientific">Tanacetum cinerariifolium</name>
    <name type="common">Dalmatian daisy</name>
    <name type="synonym">Chrysanthemum cinerariifolium</name>
    <dbReference type="NCBI Taxonomy" id="118510"/>
    <lineage>
        <taxon>Eukaryota</taxon>
        <taxon>Viridiplantae</taxon>
        <taxon>Streptophyta</taxon>
        <taxon>Embryophyta</taxon>
        <taxon>Tracheophyta</taxon>
        <taxon>Spermatophyta</taxon>
        <taxon>Magnoliopsida</taxon>
        <taxon>eudicotyledons</taxon>
        <taxon>Gunneridae</taxon>
        <taxon>Pentapetalae</taxon>
        <taxon>asterids</taxon>
        <taxon>campanulids</taxon>
        <taxon>Asterales</taxon>
        <taxon>Asteraceae</taxon>
        <taxon>Asteroideae</taxon>
        <taxon>Anthemideae</taxon>
        <taxon>Anthemidinae</taxon>
        <taxon>Tanacetum</taxon>
    </lineage>
</organism>
<evidence type="ECO:0000313" key="1">
    <source>
        <dbReference type="EMBL" id="GFA83965.1"/>
    </source>
</evidence>
<proteinExistence type="predicted"/>
<protein>
    <submittedName>
        <fullName evidence="1">Uncharacterized protein</fullName>
    </submittedName>
</protein>
<dbReference type="EMBL" id="BKCJ010498023">
    <property type="protein sequence ID" value="GFA83965.1"/>
    <property type="molecule type" value="Genomic_DNA"/>
</dbReference>
<comment type="caution">
    <text evidence="1">The sequence shown here is derived from an EMBL/GenBank/DDBJ whole genome shotgun (WGS) entry which is preliminary data.</text>
</comment>
<dbReference type="AlphaFoldDB" id="A0A699KA00"/>